<dbReference type="EMBL" id="JAHHQF010000040">
    <property type="protein sequence ID" value="MBT9281599.1"/>
    <property type="molecule type" value="Genomic_DNA"/>
</dbReference>
<evidence type="ECO:0000256" key="2">
    <source>
        <dbReference type="ARBA" id="ARBA00022801"/>
    </source>
</evidence>
<dbReference type="AlphaFoldDB" id="A0A132MGU5"/>
<keyword evidence="7" id="KW-0030">Aminoacyl-tRNA synthetase</keyword>
<evidence type="ECO:0000313" key="6">
    <source>
        <dbReference type="EMBL" id="OAR03386.1"/>
    </source>
</evidence>
<dbReference type="InterPro" id="IPR035930">
    <property type="entry name" value="FomD-like_sf"/>
</dbReference>
<keyword evidence="1" id="KW-0479">Metal-binding</keyword>
<evidence type="ECO:0000313" key="7">
    <source>
        <dbReference type="EMBL" id="PTQ51547.1"/>
    </source>
</evidence>
<keyword evidence="2" id="KW-0378">Hydrolase</keyword>
<evidence type="ECO:0000259" key="4">
    <source>
        <dbReference type="Pfam" id="PF04167"/>
    </source>
</evidence>
<evidence type="ECO:0000256" key="1">
    <source>
        <dbReference type="ARBA" id="ARBA00022723"/>
    </source>
</evidence>
<sequence>MHYRHIGDRFDIESYKYDGKLHRRWSGNLLLADGRRIICGNDRVAVTEADGTTWTTREPAICFFDRREWFNVIAMLREDGVHFYCNISTPAEWRRGTLTYVDLDLDVRVTPDGEVEVLDKEEFRVNRERYAYPLKVVTQARRALGRLLRLIQARRPPFDPDVVHRYHARFVRLVGS</sequence>
<gene>
    <name evidence="7" type="ORF">HSCHL_1333</name>
    <name evidence="5" type="ORF">KM312_02875</name>
    <name evidence="6" type="ORF">SA87_01235</name>
</gene>
<reference evidence="5" key="3">
    <citation type="journal article" date="2021" name="Microbiology">
        <title>Metagenomic Analysis of the Microbial Community in the Underground Coal Fire Area (Kemerovo Region, Russia) Revealed Predominance of Thermophilic Members of the Phyla Deinococcus-thermus, Aquificae, and Firmicutes.</title>
        <authorList>
            <person name="Kadnikov V."/>
            <person name="Mardanov A.V."/>
            <person name="Beletsky A.V."/>
            <person name="Karnachuk O.V."/>
            <person name="Ravin N.V."/>
        </authorList>
    </citation>
    <scope>NUCLEOTIDE SEQUENCE</scope>
    <source>
        <strain evidence="5">RBS10-49</strain>
    </source>
</reference>
<evidence type="ECO:0000313" key="5">
    <source>
        <dbReference type="EMBL" id="MBT9281599.1"/>
    </source>
</evidence>
<dbReference type="GO" id="GO:0004812">
    <property type="term" value="F:aminoacyl-tRNA ligase activity"/>
    <property type="evidence" value="ECO:0007669"/>
    <property type="project" value="UniProtKB-KW"/>
</dbReference>
<dbReference type="EMBL" id="JXBB01000060">
    <property type="protein sequence ID" value="OAR03386.1"/>
    <property type="molecule type" value="Genomic_DNA"/>
</dbReference>
<dbReference type="GO" id="GO:0016787">
    <property type="term" value="F:hydrolase activity"/>
    <property type="evidence" value="ECO:0007669"/>
    <property type="project" value="UniProtKB-KW"/>
</dbReference>
<dbReference type="PIRSF" id="PIRSF028345">
    <property type="entry name" value="UCP028345"/>
    <property type="match status" value="1"/>
</dbReference>
<evidence type="ECO:0000256" key="3">
    <source>
        <dbReference type="ARBA" id="ARBA00022842"/>
    </source>
</evidence>
<reference evidence="6 8" key="1">
    <citation type="submission" date="2015-09" db="EMBL/GenBank/DDBJ databases">
        <title>Draft genome sequence of Hydrogenibacillus schlegelii DSM 2000.</title>
        <authorList>
            <person name="Hemp J."/>
        </authorList>
    </citation>
    <scope>NUCLEOTIDE SEQUENCE [LARGE SCALE GENOMIC DNA]</scope>
    <source>
        <strain evidence="6 8">MA 48</strain>
    </source>
</reference>
<dbReference type="Proteomes" id="UP000243024">
    <property type="component" value="Unassembled WGS sequence"/>
</dbReference>
<dbReference type="InterPro" id="IPR007295">
    <property type="entry name" value="DUF402"/>
</dbReference>
<reference evidence="7 9" key="2">
    <citation type="submission" date="2017-08" db="EMBL/GenBank/DDBJ databases">
        <title>Burning lignite coal seam in the remote Altai Mountains harbors a hydrogen-driven thermophilic microbial community.</title>
        <authorList>
            <person name="Kadnikov V.V."/>
            <person name="Mardanov A.V."/>
            <person name="Ivasenko D."/>
            <person name="Beletsky A.V."/>
            <person name="Karnachuk O.V."/>
            <person name="Ravin N.V."/>
        </authorList>
    </citation>
    <scope>NUCLEOTIDE SEQUENCE [LARGE SCALE GENOMIC DNA]</scope>
    <source>
        <strain evidence="7">AL33</strain>
    </source>
</reference>
<dbReference type="InterPro" id="IPR016882">
    <property type="entry name" value="SA1684"/>
</dbReference>
<feature type="domain" description="DUF402" evidence="4">
    <location>
        <begin position="18"/>
        <end position="154"/>
    </location>
</feature>
<dbReference type="SUPFAM" id="SSF159234">
    <property type="entry name" value="FomD-like"/>
    <property type="match status" value="1"/>
</dbReference>
<organism evidence="7 9">
    <name type="scientific">Hydrogenibacillus schlegelii</name>
    <name type="common">Bacillus schlegelii</name>
    <dbReference type="NCBI Taxonomy" id="1484"/>
    <lineage>
        <taxon>Bacteria</taxon>
        <taxon>Bacillati</taxon>
        <taxon>Bacillota</taxon>
        <taxon>Bacilli</taxon>
        <taxon>Bacillales</taxon>
        <taxon>Bacillales Family X. Incertae Sedis</taxon>
        <taxon>Hydrogenibacillus</taxon>
    </lineage>
</organism>
<dbReference type="Pfam" id="PF04167">
    <property type="entry name" value="DUF402"/>
    <property type="match status" value="1"/>
</dbReference>
<dbReference type="InterPro" id="IPR050212">
    <property type="entry name" value="Ntdp-like"/>
</dbReference>
<evidence type="ECO:0000313" key="9">
    <source>
        <dbReference type="Proteomes" id="UP000244180"/>
    </source>
</evidence>
<dbReference type="Gene3D" id="2.40.380.10">
    <property type="entry name" value="FomD-like"/>
    <property type="match status" value="1"/>
</dbReference>
<keyword evidence="8" id="KW-1185">Reference proteome</keyword>
<keyword evidence="3" id="KW-0460">Magnesium</keyword>
<dbReference type="RefSeq" id="WP_066203071.1">
    <property type="nucleotide sequence ID" value="NZ_CBCSAS010000018.1"/>
</dbReference>
<dbReference type="Proteomes" id="UP000748108">
    <property type="component" value="Unassembled WGS sequence"/>
</dbReference>
<dbReference type="EMBL" id="PEBV01000044">
    <property type="protein sequence ID" value="PTQ51547.1"/>
    <property type="molecule type" value="Genomic_DNA"/>
</dbReference>
<protein>
    <submittedName>
        <fullName evidence="7">Cysteinyl-tRNA synthetase related protein</fullName>
    </submittedName>
    <submittedName>
        <fullName evidence="5">DUF402 domain-containing protein</fullName>
    </submittedName>
</protein>
<dbReference type="PANTHER" id="PTHR39159:SF1">
    <property type="entry name" value="UPF0374 PROTEIN YGAC"/>
    <property type="match status" value="1"/>
</dbReference>
<name>A0A132MGU5_HYDSH</name>
<dbReference type="GO" id="GO:0046872">
    <property type="term" value="F:metal ion binding"/>
    <property type="evidence" value="ECO:0007669"/>
    <property type="project" value="UniProtKB-KW"/>
</dbReference>
<proteinExistence type="predicted"/>
<evidence type="ECO:0000313" key="8">
    <source>
        <dbReference type="Proteomes" id="UP000243024"/>
    </source>
</evidence>
<accession>A0A132MGU5</accession>
<dbReference type="STRING" id="1484.SA87_01235"/>
<comment type="caution">
    <text evidence="7">The sequence shown here is derived from an EMBL/GenBank/DDBJ whole genome shotgun (WGS) entry which is preliminary data.</text>
</comment>
<keyword evidence="7" id="KW-0436">Ligase</keyword>
<dbReference type="PANTHER" id="PTHR39159">
    <property type="match status" value="1"/>
</dbReference>
<dbReference type="Proteomes" id="UP000244180">
    <property type="component" value="Unassembled WGS sequence"/>
</dbReference>